<keyword evidence="3" id="KW-0560">Oxidoreductase</keyword>
<evidence type="ECO:0000256" key="3">
    <source>
        <dbReference type="ARBA" id="ARBA00023002"/>
    </source>
</evidence>
<sequence length="252" mass="28475">MANSTIPTVDLSPFLKEGDENGKKRAIEVISQACYEHGFFQITNHGVPLGLMNQALDMCKEFFEYPDEEKLKSGPRSGGPLPAGYNRQLPHSADKNEYLIVGSPNSNVNVYPQNPPQFREVLEDMFLKLTKMGLLVKSILNECLGLPPNFLEEYNSDRSWDIMVAHRYFPATETENNRIAEHEDGNCFTFVFQDEIGGLEVCKSMEWIPVTPAQGTIVVNIGDVIQQQQNEECDSQSGENKRKKPMLVRLFL</sequence>
<evidence type="ECO:0000313" key="7">
    <source>
        <dbReference type="EMBL" id="PON93622.1"/>
    </source>
</evidence>
<dbReference type="InterPro" id="IPR027443">
    <property type="entry name" value="IPNS-like_sf"/>
</dbReference>
<gene>
    <name evidence="7" type="ORF">TorRG33x02_106060</name>
</gene>
<proteinExistence type="inferred from homology"/>
<evidence type="ECO:0000313" key="8">
    <source>
        <dbReference type="Proteomes" id="UP000237000"/>
    </source>
</evidence>
<dbReference type="PANTHER" id="PTHR10209">
    <property type="entry name" value="OXIDOREDUCTASE, 2OG-FE II OXYGENASE FAMILY PROTEIN"/>
    <property type="match status" value="1"/>
</dbReference>
<dbReference type="PANTHER" id="PTHR10209:SF732">
    <property type="entry name" value="FLAVONOL SYNTHASE_FLAVANONE 3-HYDROXYLASE-LIKE"/>
    <property type="match status" value="1"/>
</dbReference>
<dbReference type="SUPFAM" id="SSF51197">
    <property type="entry name" value="Clavaminate synthase-like"/>
    <property type="match status" value="1"/>
</dbReference>
<protein>
    <submittedName>
        <fullName evidence="7">Oxoglutarate/iron-dependent dioxygenase</fullName>
    </submittedName>
</protein>
<keyword evidence="2" id="KW-0479">Metal-binding</keyword>
<name>A0A2P5F746_TREOI</name>
<dbReference type="GO" id="GO:0046872">
    <property type="term" value="F:metal ion binding"/>
    <property type="evidence" value="ECO:0007669"/>
    <property type="project" value="UniProtKB-KW"/>
</dbReference>
<dbReference type="Pfam" id="PF03171">
    <property type="entry name" value="2OG-FeII_Oxy"/>
    <property type="match status" value="1"/>
</dbReference>
<keyword evidence="8" id="KW-1185">Reference proteome</keyword>
<evidence type="ECO:0000259" key="5">
    <source>
        <dbReference type="Pfam" id="PF03171"/>
    </source>
</evidence>
<dbReference type="AlphaFoldDB" id="A0A2P5F746"/>
<comment type="similarity">
    <text evidence="1">Belongs to the iron/ascorbate-dependent oxidoreductase family.</text>
</comment>
<keyword evidence="7" id="KW-0223">Dioxygenase</keyword>
<dbReference type="GO" id="GO:0051213">
    <property type="term" value="F:dioxygenase activity"/>
    <property type="evidence" value="ECO:0007669"/>
    <property type="project" value="UniProtKB-KW"/>
</dbReference>
<evidence type="ECO:0000256" key="2">
    <source>
        <dbReference type="ARBA" id="ARBA00022723"/>
    </source>
</evidence>
<reference evidence="8" key="1">
    <citation type="submission" date="2016-06" db="EMBL/GenBank/DDBJ databases">
        <title>Parallel loss of symbiosis genes in relatives of nitrogen-fixing non-legume Parasponia.</title>
        <authorList>
            <person name="Van Velzen R."/>
            <person name="Holmer R."/>
            <person name="Bu F."/>
            <person name="Rutten L."/>
            <person name="Van Zeijl A."/>
            <person name="Liu W."/>
            <person name="Santuari L."/>
            <person name="Cao Q."/>
            <person name="Sharma T."/>
            <person name="Shen D."/>
            <person name="Roswanjaya Y."/>
            <person name="Wardhani T."/>
            <person name="Kalhor M.S."/>
            <person name="Jansen J."/>
            <person name="Van den Hoogen J."/>
            <person name="Gungor B."/>
            <person name="Hartog M."/>
            <person name="Hontelez J."/>
            <person name="Verver J."/>
            <person name="Yang W.-C."/>
            <person name="Schijlen E."/>
            <person name="Repin R."/>
            <person name="Schilthuizen M."/>
            <person name="Schranz E."/>
            <person name="Heidstra R."/>
            <person name="Miyata K."/>
            <person name="Fedorova E."/>
            <person name="Kohlen W."/>
            <person name="Bisseling T."/>
            <person name="Smit S."/>
            <person name="Geurts R."/>
        </authorList>
    </citation>
    <scope>NUCLEOTIDE SEQUENCE [LARGE SCALE GENOMIC DNA]</scope>
    <source>
        <strain evidence="8">cv. RG33-2</strain>
    </source>
</reference>
<feature type="domain" description="Isopenicillin N synthase-like Fe(2+) 2OG dioxygenase" evidence="5">
    <location>
        <begin position="162"/>
        <end position="227"/>
    </location>
</feature>
<accession>A0A2P5F746</accession>
<organism evidence="7 8">
    <name type="scientific">Trema orientale</name>
    <name type="common">Charcoal tree</name>
    <name type="synonym">Celtis orientalis</name>
    <dbReference type="NCBI Taxonomy" id="63057"/>
    <lineage>
        <taxon>Eukaryota</taxon>
        <taxon>Viridiplantae</taxon>
        <taxon>Streptophyta</taxon>
        <taxon>Embryophyta</taxon>
        <taxon>Tracheophyta</taxon>
        <taxon>Spermatophyta</taxon>
        <taxon>Magnoliopsida</taxon>
        <taxon>eudicotyledons</taxon>
        <taxon>Gunneridae</taxon>
        <taxon>Pentapetalae</taxon>
        <taxon>rosids</taxon>
        <taxon>fabids</taxon>
        <taxon>Rosales</taxon>
        <taxon>Cannabaceae</taxon>
        <taxon>Trema</taxon>
    </lineage>
</organism>
<feature type="domain" description="Non-haem dioxygenase N-terminal" evidence="6">
    <location>
        <begin position="6"/>
        <end position="103"/>
    </location>
</feature>
<dbReference type="InParanoid" id="A0A2P5F746"/>
<keyword evidence="4" id="KW-0408">Iron</keyword>
<comment type="caution">
    <text evidence="7">The sequence shown here is derived from an EMBL/GenBank/DDBJ whole genome shotgun (WGS) entry which is preliminary data.</text>
</comment>
<dbReference type="Pfam" id="PF14226">
    <property type="entry name" value="DIOX_N"/>
    <property type="match status" value="1"/>
</dbReference>
<evidence type="ECO:0000256" key="1">
    <source>
        <dbReference type="ARBA" id="ARBA00008056"/>
    </source>
</evidence>
<dbReference type="Proteomes" id="UP000237000">
    <property type="component" value="Unassembled WGS sequence"/>
</dbReference>
<dbReference type="Gene3D" id="2.60.120.330">
    <property type="entry name" value="B-lactam Antibiotic, Isopenicillin N Synthase, Chain"/>
    <property type="match status" value="1"/>
</dbReference>
<evidence type="ECO:0000259" key="6">
    <source>
        <dbReference type="Pfam" id="PF14226"/>
    </source>
</evidence>
<dbReference type="InterPro" id="IPR026992">
    <property type="entry name" value="DIOX_N"/>
</dbReference>
<evidence type="ECO:0000256" key="4">
    <source>
        <dbReference type="ARBA" id="ARBA00023004"/>
    </source>
</evidence>
<dbReference type="OrthoDB" id="1182225at2759"/>
<dbReference type="InterPro" id="IPR044861">
    <property type="entry name" value="IPNS-like_FE2OG_OXY"/>
</dbReference>
<dbReference type="STRING" id="63057.A0A2P5F746"/>
<dbReference type="EMBL" id="JXTC01000057">
    <property type="protein sequence ID" value="PON93622.1"/>
    <property type="molecule type" value="Genomic_DNA"/>
</dbReference>